<dbReference type="InterPro" id="IPR000253">
    <property type="entry name" value="FHA_dom"/>
</dbReference>
<dbReference type="CDD" id="cd00060">
    <property type="entry name" value="FHA"/>
    <property type="match status" value="2"/>
</dbReference>
<dbReference type="PANTHER" id="PTHR23308">
    <property type="entry name" value="NUCLEAR INHIBITOR OF PROTEIN PHOSPHATASE-1"/>
    <property type="match status" value="1"/>
</dbReference>
<dbReference type="Proteomes" id="UP000298438">
    <property type="component" value="Unassembled WGS sequence"/>
</dbReference>
<name>A0A4Y9SMH1_9BURK</name>
<evidence type="ECO:0000259" key="1">
    <source>
        <dbReference type="PROSITE" id="PS50006"/>
    </source>
</evidence>
<evidence type="ECO:0000313" key="3">
    <source>
        <dbReference type="Proteomes" id="UP000298438"/>
    </source>
</evidence>
<dbReference type="OrthoDB" id="151099at2"/>
<dbReference type="InterPro" id="IPR008984">
    <property type="entry name" value="SMAD_FHA_dom_sf"/>
</dbReference>
<dbReference type="Gene3D" id="2.60.200.20">
    <property type="match status" value="1"/>
</dbReference>
<comment type="caution">
    <text evidence="2">The sequence shown here is derived from an EMBL/GenBank/DDBJ whole genome shotgun (WGS) entry which is preliminary data.</text>
</comment>
<dbReference type="SUPFAM" id="SSF49879">
    <property type="entry name" value="SMAD/FHA domain"/>
    <property type="match status" value="2"/>
</dbReference>
<dbReference type="EMBL" id="SPVF01000076">
    <property type="protein sequence ID" value="TFW25491.1"/>
    <property type="molecule type" value="Genomic_DNA"/>
</dbReference>
<reference evidence="2 3" key="1">
    <citation type="submission" date="2019-03" db="EMBL/GenBank/DDBJ databases">
        <title>Draft Genome Sequence of Massilia arenosa sp. nov., a Novel Massilia Species Isolated from a Sandy-loam Maize Soil.</title>
        <authorList>
            <person name="Raths R."/>
            <person name="Peta V."/>
            <person name="Bucking H."/>
        </authorList>
    </citation>
    <scope>NUCLEOTIDE SEQUENCE [LARGE SCALE GENOMIC DNA]</scope>
    <source>
        <strain evidence="2 3">MC02</strain>
    </source>
</reference>
<protein>
    <submittedName>
        <fullName evidence="2">FHA domain-containing protein</fullName>
    </submittedName>
</protein>
<evidence type="ECO:0000313" key="2">
    <source>
        <dbReference type="EMBL" id="TFW25491.1"/>
    </source>
</evidence>
<keyword evidence="3" id="KW-1185">Reference proteome</keyword>
<dbReference type="AlphaFoldDB" id="A0A4Y9SMH1"/>
<dbReference type="InterPro" id="IPR050923">
    <property type="entry name" value="Cell_Proc_Reg/RNA_Proc"/>
</dbReference>
<proteinExistence type="predicted"/>
<dbReference type="RefSeq" id="WP_135206172.1">
    <property type="nucleotide sequence ID" value="NZ_SPVF01000076.1"/>
</dbReference>
<dbReference type="Pfam" id="PF00498">
    <property type="entry name" value="FHA"/>
    <property type="match status" value="1"/>
</dbReference>
<accession>A0A4Y9SMH1</accession>
<feature type="domain" description="FHA" evidence="1">
    <location>
        <begin position="23"/>
        <end position="72"/>
    </location>
</feature>
<dbReference type="PROSITE" id="PS50006">
    <property type="entry name" value="FHA_DOMAIN"/>
    <property type="match status" value="1"/>
</dbReference>
<gene>
    <name evidence="2" type="ORF">E4L96_05280</name>
</gene>
<dbReference type="SMART" id="SM00240">
    <property type="entry name" value="FHA"/>
    <property type="match status" value="1"/>
</dbReference>
<sequence>MAKLIISRDGQVVQHVELVKDRTTFGRHPGNDVVLEHATVSSRHAAVTLSGTGVAVEDLGSTNGTYVNGKRTARQQLADRDRLVMAVYQLDFVDGPRRLPDEEPQQDAVGALMSGGQGAARQSSFGLPSVAQPAAPAAPVPGGRIEVTSGPHAGKSLPLSKPLTTLGSPGAVVVVISRHADHFCVALMEGAAPATLNGQPIAREPRRLHDGDQLTLAGTNMSFFAAS</sequence>
<organism evidence="2 3">
    <name type="scientific">Zemynaea arenosa</name>
    <dbReference type="NCBI Taxonomy" id="2561931"/>
    <lineage>
        <taxon>Bacteria</taxon>
        <taxon>Pseudomonadati</taxon>
        <taxon>Pseudomonadota</taxon>
        <taxon>Betaproteobacteria</taxon>
        <taxon>Burkholderiales</taxon>
        <taxon>Oxalobacteraceae</taxon>
        <taxon>Telluria group</taxon>
        <taxon>Zemynaea</taxon>
    </lineage>
</organism>